<dbReference type="RefSeq" id="WP_073408860.1">
    <property type="nucleotide sequence ID" value="NZ_CP158862.1"/>
</dbReference>
<protein>
    <recommendedName>
        <fullName evidence="4">Lipocalin-like domain-containing protein</fullName>
    </recommendedName>
</protein>
<gene>
    <name evidence="2" type="ORF">SAMN05444388_10352</name>
</gene>
<name>A0A1M5KFB1_FLAJO</name>
<evidence type="ECO:0000313" key="2">
    <source>
        <dbReference type="EMBL" id="SHG51421.1"/>
    </source>
</evidence>
<dbReference type="Proteomes" id="UP000184112">
    <property type="component" value="Unassembled WGS sequence"/>
</dbReference>
<accession>A0A1M5KFB1</accession>
<feature type="chain" id="PRO_5013382126" description="Lipocalin-like domain-containing protein" evidence="1">
    <location>
        <begin position="20"/>
        <end position="132"/>
    </location>
</feature>
<sequence>MKKHFIFLIVITLFSSAYSLESTTEGAGSIVNTWIWEKSIGSGANPYTVTPKTIGFTKKVIFTPEGKVITYKNNVEIRVSNYQIEKGLGFLDQAEHDLITFEGKTYIIENLDNQNLTITSNNADPVRTIYKR</sequence>
<evidence type="ECO:0000313" key="3">
    <source>
        <dbReference type="Proteomes" id="UP000184112"/>
    </source>
</evidence>
<reference evidence="2 3" key="1">
    <citation type="submission" date="2016-11" db="EMBL/GenBank/DDBJ databases">
        <authorList>
            <person name="Jaros S."/>
            <person name="Januszkiewicz K."/>
            <person name="Wedrychowicz H."/>
        </authorList>
    </citation>
    <scope>NUCLEOTIDE SEQUENCE [LARGE SCALE GENOMIC DNA]</scope>
    <source>
        <strain evidence="2 3">DSM 6792</strain>
    </source>
</reference>
<dbReference type="EMBL" id="FQWH01000003">
    <property type="protein sequence ID" value="SHG51421.1"/>
    <property type="molecule type" value="Genomic_DNA"/>
</dbReference>
<evidence type="ECO:0000256" key="1">
    <source>
        <dbReference type="SAM" id="SignalP"/>
    </source>
</evidence>
<evidence type="ECO:0008006" key="4">
    <source>
        <dbReference type="Google" id="ProtNLM"/>
    </source>
</evidence>
<dbReference type="AlphaFoldDB" id="A0A1M5KFB1"/>
<organism evidence="2 3">
    <name type="scientific">Flavobacterium johnsoniae</name>
    <name type="common">Cytophaga johnsonae</name>
    <dbReference type="NCBI Taxonomy" id="986"/>
    <lineage>
        <taxon>Bacteria</taxon>
        <taxon>Pseudomonadati</taxon>
        <taxon>Bacteroidota</taxon>
        <taxon>Flavobacteriia</taxon>
        <taxon>Flavobacteriales</taxon>
        <taxon>Flavobacteriaceae</taxon>
        <taxon>Flavobacterium</taxon>
    </lineage>
</organism>
<proteinExistence type="predicted"/>
<feature type="signal peptide" evidence="1">
    <location>
        <begin position="1"/>
        <end position="19"/>
    </location>
</feature>
<keyword evidence="1" id="KW-0732">Signal</keyword>